<name>A0AAE0X2G3_9PEZI</name>
<dbReference type="EMBL" id="JAULSO010000004">
    <property type="protein sequence ID" value="KAK3683474.1"/>
    <property type="molecule type" value="Genomic_DNA"/>
</dbReference>
<protein>
    <submittedName>
        <fullName evidence="2">Uncharacterized protein</fullName>
    </submittedName>
</protein>
<dbReference type="Proteomes" id="UP001270362">
    <property type="component" value="Unassembled WGS sequence"/>
</dbReference>
<comment type="caution">
    <text evidence="2">The sequence shown here is derived from an EMBL/GenBank/DDBJ whole genome shotgun (WGS) entry which is preliminary data.</text>
</comment>
<keyword evidence="3" id="KW-1185">Reference proteome</keyword>
<sequence>MWVAVLASASFLEVDSGRSITTHCGRYHPTTPAPANTTTANCPNSCGLRATTPPATLVPTPVHTCHSPSLIKYHQTPSQTAICNDVIGDLPQEDCQVPAFGSQKSQDEKFLLSAPHRTVPQRNARQERNSSSNSSSNSSNPTHPYHYHHYLLLLILLLHTKHPQT</sequence>
<proteinExistence type="predicted"/>
<reference evidence="2" key="1">
    <citation type="journal article" date="2023" name="Mol. Phylogenet. Evol.">
        <title>Genome-scale phylogeny and comparative genomics of the fungal order Sordariales.</title>
        <authorList>
            <person name="Hensen N."/>
            <person name="Bonometti L."/>
            <person name="Westerberg I."/>
            <person name="Brannstrom I.O."/>
            <person name="Guillou S."/>
            <person name="Cros-Aarteil S."/>
            <person name="Calhoun S."/>
            <person name="Haridas S."/>
            <person name="Kuo A."/>
            <person name="Mondo S."/>
            <person name="Pangilinan J."/>
            <person name="Riley R."/>
            <person name="LaButti K."/>
            <person name="Andreopoulos B."/>
            <person name="Lipzen A."/>
            <person name="Chen C."/>
            <person name="Yan M."/>
            <person name="Daum C."/>
            <person name="Ng V."/>
            <person name="Clum A."/>
            <person name="Steindorff A."/>
            <person name="Ohm R.A."/>
            <person name="Martin F."/>
            <person name="Silar P."/>
            <person name="Natvig D.O."/>
            <person name="Lalanne C."/>
            <person name="Gautier V."/>
            <person name="Ament-Velasquez S.L."/>
            <person name="Kruys A."/>
            <person name="Hutchinson M.I."/>
            <person name="Powell A.J."/>
            <person name="Barry K."/>
            <person name="Miller A.N."/>
            <person name="Grigoriev I.V."/>
            <person name="Debuchy R."/>
            <person name="Gladieux P."/>
            <person name="Hiltunen Thoren M."/>
            <person name="Johannesson H."/>
        </authorList>
    </citation>
    <scope>NUCLEOTIDE SEQUENCE</scope>
    <source>
        <strain evidence="2">CBS 314.62</strain>
    </source>
</reference>
<gene>
    <name evidence="2" type="ORF">B0T22DRAFT_467978</name>
</gene>
<evidence type="ECO:0000313" key="3">
    <source>
        <dbReference type="Proteomes" id="UP001270362"/>
    </source>
</evidence>
<dbReference type="AlphaFoldDB" id="A0AAE0X2G3"/>
<organism evidence="2 3">
    <name type="scientific">Podospora appendiculata</name>
    <dbReference type="NCBI Taxonomy" id="314037"/>
    <lineage>
        <taxon>Eukaryota</taxon>
        <taxon>Fungi</taxon>
        <taxon>Dikarya</taxon>
        <taxon>Ascomycota</taxon>
        <taxon>Pezizomycotina</taxon>
        <taxon>Sordariomycetes</taxon>
        <taxon>Sordariomycetidae</taxon>
        <taxon>Sordariales</taxon>
        <taxon>Podosporaceae</taxon>
        <taxon>Podospora</taxon>
    </lineage>
</organism>
<feature type="region of interest" description="Disordered" evidence="1">
    <location>
        <begin position="113"/>
        <end position="142"/>
    </location>
</feature>
<feature type="compositionally biased region" description="Low complexity" evidence="1">
    <location>
        <begin position="129"/>
        <end position="140"/>
    </location>
</feature>
<evidence type="ECO:0000256" key="1">
    <source>
        <dbReference type="SAM" id="MobiDB-lite"/>
    </source>
</evidence>
<accession>A0AAE0X2G3</accession>
<reference evidence="2" key="2">
    <citation type="submission" date="2023-06" db="EMBL/GenBank/DDBJ databases">
        <authorList>
            <consortium name="Lawrence Berkeley National Laboratory"/>
            <person name="Haridas S."/>
            <person name="Hensen N."/>
            <person name="Bonometti L."/>
            <person name="Westerberg I."/>
            <person name="Brannstrom I.O."/>
            <person name="Guillou S."/>
            <person name="Cros-Aarteil S."/>
            <person name="Calhoun S."/>
            <person name="Kuo A."/>
            <person name="Mondo S."/>
            <person name="Pangilinan J."/>
            <person name="Riley R."/>
            <person name="Labutti K."/>
            <person name="Andreopoulos B."/>
            <person name="Lipzen A."/>
            <person name="Chen C."/>
            <person name="Yanf M."/>
            <person name="Daum C."/>
            <person name="Ng V."/>
            <person name="Clum A."/>
            <person name="Steindorff A."/>
            <person name="Ohm R."/>
            <person name="Martin F."/>
            <person name="Silar P."/>
            <person name="Natvig D."/>
            <person name="Lalanne C."/>
            <person name="Gautier V."/>
            <person name="Ament-Velasquez S.L."/>
            <person name="Kruys A."/>
            <person name="Hutchinson M.I."/>
            <person name="Powell A.J."/>
            <person name="Barry K."/>
            <person name="Miller A.N."/>
            <person name="Grigoriev I.V."/>
            <person name="Debuchy R."/>
            <person name="Gladieux P."/>
            <person name="Thoren M.H."/>
            <person name="Johannesson H."/>
        </authorList>
    </citation>
    <scope>NUCLEOTIDE SEQUENCE</scope>
    <source>
        <strain evidence="2">CBS 314.62</strain>
    </source>
</reference>
<evidence type="ECO:0000313" key="2">
    <source>
        <dbReference type="EMBL" id="KAK3683474.1"/>
    </source>
</evidence>